<keyword evidence="9" id="KW-0455">Luminescence</keyword>
<evidence type="ECO:0000256" key="7">
    <source>
        <dbReference type="ARBA" id="ARBA00022837"/>
    </source>
</evidence>
<evidence type="ECO:0000256" key="2">
    <source>
        <dbReference type="ARBA" id="ARBA00004496"/>
    </source>
</evidence>
<dbReference type="Proteomes" id="UP000594262">
    <property type="component" value="Unplaced"/>
</dbReference>
<dbReference type="PANTHER" id="PTHR46735">
    <property type="entry name" value="CALPAIN, SMALL SUBUNIT 1 A-RELATED"/>
    <property type="match status" value="1"/>
</dbReference>
<dbReference type="GO" id="GO:0005737">
    <property type="term" value="C:cytoplasm"/>
    <property type="evidence" value="ECO:0007669"/>
    <property type="project" value="UniProtKB-SubCell"/>
</dbReference>
<evidence type="ECO:0000256" key="6">
    <source>
        <dbReference type="ARBA" id="ARBA00022737"/>
    </source>
</evidence>
<reference evidence="12" key="1">
    <citation type="submission" date="2021-01" db="UniProtKB">
        <authorList>
            <consortium name="EnsemblMetazoa"/>
        </authorList>
    </citation>
    <scope>IDENTIFICATION</scope>
</reference>
<evidence type="ECO:0000256" key="1">
    <source>
        <dbReference type="ARBA" id="ARBA00004308"/>
    </source>
</evidence>
<dbReference type="EnsemblMetazoa" id="CLYHEMT025377.2">
    <property type="protein sequence ID" value="CLYHEMP025377.2"/>
    <property type="gene ID" value="CLYHEMG025377"/>
</dbReference>
<keyword evidence="4" id="KW-0963">Cytoplasm</keyword>
<evidence type="ECO:0000259" key="11">
    <source>
        <dbReference type="PROSITE" id="PS50222"/>
    </source>
</evidence>
<evidence type="ECO:0000256" key="4">
    <source>
        <dbReference type="ARBA" id="ARBA00022490"/>
    </source>
</evidence>
<comment type="subcellular location">
    <subcellularLocation>
        <location evidence="2">Cytoplasm</location>
    </subcellularLocation>
    <subcellularLocation>
        <location evidence="1">Endomembrane system</location>
    </subcellularLocation>
</comment>
<dbReference type="GO" id="GO:0012505">
    <property type="term" value="C:endomembrane system"/>
    <property type="evidence" value="ECO:0007669"/>
    <property type="project" value="UniProtKB-SubCell"/>
</dbReference>
<dbReference type="InterPro" id="IPR002048">
    <property type="entry name" value="EF_hand_dom"/>
</dbReference>
<comment type="similarity">
    <text evidence="3">Belongs to the aequorin family.</text>
</comment>
<keyword evidence="8" id="KW-0472">Membrane</keyword>
<dbReference type="PROSITE" id="PS50222">
    <property type="entry name" value="EF_HAND_2"/>
    <property type="match status" value="1"/>
</dbReference>
<protein>
    <recommendedName>
        <fullName evidence="11">EF-hand domain-containing protein</fullName>
    </recommendedName>
</protein>
<accession>A0A7M5XPH5</accession>
<keyword evidence="5" id="KW-0479">Metal-binding</keyword>
<dbReference type="InterPro" id="IPR011992">
    <property type="entry name" value="EF-hand-dom_pair"/>
</dbReference>
<dbReference type="GO" id="GO:0008218">
    <property type="term" value="P:bioluminescence"/>
    <property type="evidence" value="ECO:0007669"/>
    <property type="project" value="UniProtKB-KW"/>
</dbReference>
<evidence type="ECO:0000256" key="8">
    <source>
        <dbReference type="ARBA" id="ARBA00023136"/>
    </source>
</evidence>
<evidence type="ECO:0000313" key="12">
    <source>
        <dbReference type="EnsemblMetazoa" id="CLYHEMP025377.2"/>
    </source>
</evidence>
<evidence type="ECO:0000256" key="3">
    <source>
        <dbReference type="ARBA" id="ARBA00007828"/>
    </source>
</evidence>
<dbReference type="OrthoDB" id="186625at2759"/>
<dbReference type="PANTHER" id="PTHR46735:SF6">
    <property type="entry name" value="EF-HAND DOMAIN-CONTAINING PROTEIN"/>
    <property type="match status" value="1"/>
</dbReference>
<keyword evidence="6" id="KW-0677">Repeat</keyword>
<dbReference type="SUPFAM" id="SSF47473">
    <property type="entry name" value="EF-hand"/>
    <property type="match status" value="1"/>
</dbReference>
<name>A0A7M5XPH5_9CNID</name>
<dbReference type="GO" id="GO:0005509">
    <property type="term" value="F:calcium ion binding"/>
    <property type="evidence" value="ECO:0007669"/>
    <property type="project" value="InterPro"/>
</dbReference>
<evidence type="ECO:0000256" key="10">
    <source>
        <dbReference type="ARBA" id="ARBA00023262"/>
    </source>
</evidence>
<evidence type="ECO:0000313" key="13">
    <source>
        <dbReference type="Proteomes" id="UP000594262"/>
    </source>
</evidence>
<organism evidence="12 13">
    <name type="scientific">Clytia hemisphaerica</name>
    <dbReference type="NCBI Taxonomy" id="252671"/>
    <lineage>
        <taxon>Eukaryota</taxon>
        <taxon>Metazoa</taxon>
        <taxon>Cnidaria</taxon>
        <taxon>Hydrozoa</taxon>
        <taxon>Hydroidolina</taxon>
        <taxon>Leptothecata</taxon>
        <taxon>Obeliida</taxon>
        <taxon>Clytiidae</taxon>
        <taxon>Clytia</taxon>
    </lineage>
</organism>
<evidence type="ECO:0000256" key="9">
    <source>
        <dbReference type="ARBA" id="ARBA00023223"/>
    </source>
</evidence>
<dbReference type="Gene3D" id="1.10.238.10">
    <property type="entry name" value="EF-hand"/>
    <property type="match status" value="1"/>
</dbReference>
<keyword evidence="10" id="KW-0599">Photoprotein</keyword>
<keyword evidence="7" id="KW-0106">Calcium</keyword>
<dbReference type="Gene3D" id="6.10.140.900">
    <property type="match status" value="1"/>
</dbReference>
<feature type="domain" description="EF-hand" evidence="11">
    <location>
        <begin position="58"/>
        <end position="93"/>
    </location>
</feature>
<keyword evidence="13" id="KW-1185">Reference proteome</keyword>
<sequence length="99" mass="11174">MVLLPQEAIQLKATHQQQPADPLYGYFQAVAGADGAIDAQELQRCLTSSGFSGNYQMFSMEACRLMICMLDRDYSGKMGFNEFRELWGALNQWKVCIII</sequence>
<proteinExistence type="inferred from homology"/>
<dbReference type="AlphaFoldDB" id="A0A7M5XPH5"/>
<evidence type="ECO:0000256" key="5">
    <source>
        <dbReference type="ARBA" id="ARBA00022723"/>
    </source>
</evidence>